<name>A0A392RMW8_9FABA</name>
<comment type="caution">
    <text evidence="1">The sequence shown here is derived from an EMBL/GenBank/DDBJ whole genome shotgun (WGS) entry which is preliminary data.</text>
</comment>
<organism evidence="1 2">
    <name type="scientific">Trifolium medium</name>
    <dbReference type="NCBI Taxonomy" id="97028"/>
    <lineage>
        <taxon>Eukaryota</taxon>
        <taxon>Viridiplantae</taxon>
        <taxon>Streptophyta</taxon>
        <taxon>Embryophyta</taxon>
        <taxon>Tracheophyta</taxon>
        <taxon>Spermatophyta</taxon>
        <taxon>Magnoliopsida</taxon>
        <taxon>eudicotyledons</taxon>
        <taxon>Gunneridae</taxon>
        <taxon>Pentapetalae</taxon>
        <taxon>rosids</taxon>
        <taxon>fabids</taxon>
        <taxon>Fabales</taxon>
        <taxon>Fabaceae</taxon>
        <taxon>Papilionoideae</taxon>
        <taxon>50 kb inversion clade</taxon>
        <taxon>NPAAA clade</taxon>
        <taxon>Hologalegina</taxon>
        <taxon>IRL clade</taxon>
        <taxon>Trifolieae</taxon>
        <taxon>Trifolium</taxon>
    </lineage>
</organism>
<keyword evidence="1" id="KW-0808">Transferase</keyword>
<keyword evidence="1" id="KW-0489">Methyltransferase</keyword>
<dbReference type="GO" id="GO:0008168">
    <property type="term" value="F:methyltransferase activity"/>
    <property type="evidence" value="ECO:0007669"/>
    <property type="project" value="UniProtKB-KW"/>
</dbReference>
<keyword evidence="2" id="KW-1185">Reference proteome</keyword>
<sequence length="76" mass="8595">MATPSSDESVSRRVSLRKKVNLRNYNEGLMDDDLFDEKLDTSLKKKKGKSKEDLQKEANTESMIAFSLGFPIDALL</sequence>
<accession>A0A392RMW8</accession>
<dbReference type="Proteomes" id="UP000265520">
    <property type="component" value="Unassembled WGS sequence"/>
</dbReference>
<dbReference type="EMBL" id="LXQA010245834">
    <property type="protein sequence ID" value="MCI37552.1"/>
    <property type="molecule type" value="Genomic_DNA"/>
</dbReference>
<evidence type="ECO:0000313" key="1">
    <source>
        <dbReference type="EMBL" id="MCI37552.1"/>
    </source>
</evidence>
<evidence type="ECO:0000313" key="2">
    <source>
        <dbReference type="Proteomes" id="UP000265520"/>
    </source>
</evidence>
<dbReference type="GO" id="GO:0032259">
    <property type="term" value="P:methylation"/>
    <property type="evidence" value="ECO:0007669"/>
    <property type="project" value="UniProtKB-KW"/>
</dbReference>
<proteinExistence type="predicted"/>
<feature type="non-terminal residue" evidence="1">
    <location>
        <position position="76"/>
    </location>
</feature>
<reference evidence="1 2" key="1">
    <citation type="journal article" date="2018" name="Front. Plant Sci.">
        <title>Red Clover (Trifolium pratense) and Zigzag Clover (T. medium) - A Picture of Genomic Similarities and Differences.</title>
        <authorList>
            <person name="Dluhosova J."/>
            <person name="Istvanek J."/>
            <person name="Nedelnik J."/>
            <person name="Repkova J."/>
        </authorList>
    </citation>
    <scope>NUCLEOTIDE SEQUENCE [LARGE SCALE GENOMIC DNA]</scope>
    <source>
        <strain evidence="2">cv. 10/8</strain>
        <tissue evidence="1">Leaf</tissue>
    </source>
</reference>
<protein>
    <submittedName>
        <fullName evidence="1">Lysine-specific histone demethylase-like protein</fullName>
    </submittedName>
</protein>
<dbReference type="AlphaFoldDB" id="A0A392RMW8"/>